<gene>
    <name evidence="2" type="primary">LOC109053019</name>
</gene>
<protein>
    <submittedName>
        <fullName evidence="2">Protein pitchfork-like</fullName>
    </submittedName>
</protein>
<dbReference type="GO" id="GO:0008092">
    <property type="term" value="F:cytoskeletal protein binding"/>
    <property type="evidence" value="ECO:0007669"/>
    <property type="project" value="TreeGrafter"/>
</dbReference>
<sequence length="224" mass="25380">MVTSKHQDAMTTRGAGNLSITGLNCFVCIKKCNFIICYINFPAPRVAFGSCQKRLMFPTHFAPDRMGNEMLALCGSKELGPGCYDNHTVGTLTYELQHRPESKRGYVLGARTAPRFLPPIKTDTPSPQKYQQDWTWSKVCPPGKAPFNSTTARIRHSNTDSSPGPGAYVHDIVQSKKVSWPMKFGSPDWSKVPSLERRALRTELYHDREFRKQKNRVAYLSLFY</sequence>
<dbReference type="PANTHER" id="PTHR31508">
    <property type="entry name" value="PROTEIN PITCHFORK"/>
    <property type="match status" value="1"/>
</dbReference>
<dbReference type="Ensembl" id="ENSCCRT00015006544.1">
    <property type="protein sequence ID" value="ENSCCRP00015006291.1"/>
    <property type="gene ID" value="ENSCCRG00015003234.1"/>
</dbReference>
<dbReference type="InterPro" id="IPR033602">
    <property type="entry name" value="CIMAP3"/>
</dbReference>
<evidence type="ECO:0000313" key="3">
    <source>
        <dbReference type="Proteomes" id="UP000694700"/>
    </source>
</evidence>
<dbReference type="Proteomes" id="UP000694700">
    <property type="component" value="Unplaced"/>
</dbReference>
<feature type="region of interest" description="Disordered" evidence="1">
    <location>
        <begin position="148"/>
        <end position="167"/>
    </location>
</feature>
<dbReference type="InterPro" id="IPR010736">
    <property type="entry name" value="SHIPPO-rpt"/>
</dbReference>
<evidence type="ECO:0000313" key="2">
    <source>
        <dbReference type="Ensembl" id="ENSCCRP00015006291.1"/>
    </source>
</evidence>
<proteinExistence type="predicted"/>
<dbReference type="GO" id="GO:0031344">
    <property type="term" value="P:regulation of cell projection organization"/>
    <property type="evidence" value="ECO:0007669"/>
    <property type="project" value="TreeGrafter"/>
</dbReference>
<dbReference type="PANTHER" id="PTHR31508:SF2">
    <property type="entry name" value="PROTEIN PITCHFORK"/>
    <property type="match status" value="1"/>
</dbReference>
<evidence type="ECO:0000256" key="1">
    <source>
        <dbReference type="SAM" id="MobiDB-lite"/>
    </source>
</evidence>
<name>A0A8C1SFF5_CYPCA</name>
<accession>A0A8C1SFF5</accession>
<dbReference type="Pfam" id="PF07004">
    <property type="entry name" value="SHIPPO-rpt"/>
    <property type="match status" value="2"/>
</dbReference>
<organism evidence="2 3">
    <name type="scientific">Cyprinus carpio</name>
    <name type="common">Common carp</name>
    <dbReference type="NCBI Taxonomy" id="7962"/>
    <lineage>
        <taxon>Eukaryota</taxon>
        <taxon>Metazoa</taxon>
        <taxon>Chordata</taxon>
        <taxon>Craniata</taxon>
        <taxon>Vertebrata</taxon>
        <taxon>Euteleostomi</taxon>
        <taxon>Actinopterygii</taxon>
        <taxon>Neopterygii</taxon>
        <taxon>Teleostei</taxon>
        <taxon>Ostariophysi</taxon>
        <taxon>Cypriniformes</taxon>
        <taxon>Cyprinidae</taxon>
        <taxon>Cyprininae</taxon>
        <taxon>Cyprinus</taxon>
    </lineage>
</organism>
<reference evidence="2" key="1">
    <citation type="submission" date="2025-08" db="UniProtKB">
        <authorList>
            <consortium name="Ensembl"/>
        </authorList>
    </citation>
    <scope>IDENTIFICATION</scope>
</reference>
<dbReference type="AlphaFoldDB" id="A0A8C1SFF5"/>